<proteinExistence type="predicted"/>
<accession>A0ABV1GH28</accession>
<dbReference type="EMBL" id="JBBMFA010000101">
    <property type="protein sequence ID" value="MEQ2521157.1"/>
    <property type="molecule type" value="Genomic_DNA"/>
</dbReference>
<evidence type="ECO:0000259" key="3">
    <source>
        <dbReference type="SMART" id="SM00857"/>
    </source>
</evidence>
<protein>
    <submittedName>
        <fullName evidence="4">Recombinase family protein</fullName>
    </submittedName>
</protein>
<feature type="domain" description="Resolvase/invertase-type recombinase catalytic" evidence="3">
    <location>
        <begin position="4"/>
        <end position="120"/>
    </location>
</feature>
<dbReference type="InterPro" id="IPR050639">
    <property type="entry name" value="SSR_resolvase"/>
</dbReference>
<keyword evidence="1" id="KW-0238">DNA-binding</keyword>
<dbReference type="InterPro" id="IPR036162">
    <property type="entry name" value="Resolvase-like_N_sf"/>
</dbReference>
<dbReference type="SUPFAM" id="SSF53041">
    <property type="entry name" value="Resolvase-like"/>
    <property type="match status" value="1"/>
</dbReference>
<dbReference type="PANTHER" id="PTHR30461:SF2">
    <property type="entry name" value="SERINE RECOMBINASE PINE-RELATED"/>
    <property type="match status" value="1"/>
</dbReference>
<dbReference type="PANTHER" id="PTHR30461">
    <property type="entry name" value="DNA-INVERTASE FROM LAMBDOID PROPHAGE"/>
    <property type="match status" value="1"/>
</dbReference>
<evidence type="ECO:0000256" key="1">
    <source>
        <dbReference type="ARBA" id="ARBA00023125"/>
    </source>
</evidence>
<gene>
    <name evidence="4" type="ORF">WMO24_12065</name>
</gene>
<dbReference type="SMART" id="SM00857">
    <property type="entry name" value="Resolvase"/>
    <property type="match status" value="1"/>
</dbReference>
<evidence type="ECO:0000313" key="4">
    <source>
        <dbReference type="EMBL" id="MEQ2521157.1"/>
    </source>
</evidence>
<dbReference type="InterPro" id="IPR006119">
    <property type="entry name" value="Resolv_N"/>
</dbReference>
<keyword evidence="2" id="KW-0233">DNA recombination</keyword>
<keyword evidence="5" id="KW-1185">Reference proteome</keyword>
<evidence type="ECO:0000256" key="2">
    <source>
        <dbReference type="ARBA" id="ARBA00023172"/>
    </source>
</evidence>
<sequence>MPKCCLYCRVDGASTESNRLAMNQQLTALRSLAGQLGFSISAEMLQYESGLDANRQSIRTLIRDARHGVYDRVLVMNGDRLARDAEGLAAIGEKLTAAGVRVYCPDGEIDLAPAYSHGYFRVATMEQTM</sequence>
<organism evidence="4 5">
    <name type="scientific">Ruthenibacterium intestinale</name>
    <dbReference type="NCBI Taxonomy" id="3133163"/>
    <lineage>
        <taxon>Bacteria</taxon>
        <taxon>Bacillati</taxon>
        <taxon>Bacillota</taxon>
        <taxon>Clostridia</taxon>
        <taxon>Eubacteriales</taxon>
        <taxon>Oscillospiraceae</taxon>
        <taxon>Ruthenibacterium</taxon>
    </lineage>
</organism>
<reference evidence="4 5" key="1">
    <citation type="submission" date="2024-03" db="EMBL/GenBank/DDBJ databases">
        <title>Human intestinal bacterial collection.</title>
        <authorList>
            <person name="Pauvert C."/>
            <person name="Hitch T.C.A."/>
            <person name="Clavel T."/>
        </authorList>
    </citation>
    <scope>NUCLEOTIDE SEQUENCE [LARGE SCALE GENOMIC DNA]</scope>
    <source>
        <strain evidence="4 5">CLA-JM-H11</strain>
    </source>
</reference>
<comment type="caution">
    <text evidence="4">The sequence shown here is derived from an EMBL/GenBank/DDBJ whole genome shotgun (WGS) entry which is preliminary data.</text>
</comment>
<dbReference type="RefSeq" id="WP_215655340.1">
    <property type="nucleotide sequence ID" value="NZ_JBBMFA010000101.1"/>
</dbReference>
<name>A0ABV1GH28_9FIRM</name>
<evidence type="ECO:0000313" key="5">
    <source>
        <dbReference type="Proteomes" id="UP001477672"/>
    </source>
</evidence>
<dbReference type="Pfam" id="PF00239">
    <property type="entry name" value="Resolvase"/>
    <property type="match status" value="1"/>
</dbReference>
<dbReference type="Proteomes" id="UP001477672">
    <property type="component" value="Unassembled WGS sequence"/>
</dbReference>
<dbReference type="CDD" id="cd00338">
    <property type="entry name" value="Ser_Recombinase"/>
    <property type="match status" value="1"/>
</dbReference>
<dbReference type="Gene3D" id="3.40.50.1390">
    <property type="entry name" value="Resolvase, N-terminal catalytic domain"/>
    <property type="match status" value="1"/>
</dbReference>